<sequence length="534" mass="57705">MKRRDFLQSSVLVGLGLSVTACNNANKTGSENPPFIDDFELSEITVAELQQKLKSGELSSQQIVQLYLKRIEAIDKSGPKVNSIIEVNKEALLIAKVLDDERKSGKVRGPLHGIPVVIKDNIDTADAMVTSAGSLALTNHRAKKDAFIVTKLREAGAIILAKTNLSEWANFRSSNSSSGWSSRGGQTRNPYVLDRTPCGSSSGSAVAVSANLTPLAIGTETDGSIVCPSGINGVVGIKPTVGLLSRSGIIPISESQDTAGPMARTVTDAALLLTALTGIDAADDKTKHQPSEPAVYLNFDDTVLEGACIGYLSESSAFDKRVSLIVDEVVDVLKKKGADVVEVAVSDETKGLWKYEWTVLICEFKDGLEKYLQSHPECGFNTLAELIEFNKKNTEKIMPWFEQEIFEAANETDALNDEKYKEAKAKCIELSRKQGIDKLIDEHKLDALMAPTNGPAWSIDYVNGDNFGGGSSQLAAISGYPSITVPAGNIKGLPIGVSFFGKPWTESRLIQIAHLYEKVSQKRLKPDFVNSLIQ</sequence>
<accession>A0ABS1HGD5</accession>
<reference evidence="2 3" key="1">
    <citation type="submission" date="2021-01" db="EMBL/GenBank/DDBJ databases">
        <title>Carboxyliciviraga sp.nov., isolated from coastal sediments.</title>
        <authorList>
            <person name="Lu D."/>
            <person name="Zhang T."/>
        </authorList>
    </citation>
    <scope>NUCLEOTIDE SEQUENCE [LARGE SCALE GENOMIC DNA]</scope>
    <source>
        <strain evidence="2 3">N1Y132</strain>
    </source>
</reference>
<dbReference type="SUPFAM" id="SSF75304">
    <property type="entry name" value="Amidase signature (AS) enzymes"/>
    <property type="match status" value="1"/>
</dbReference>
<protein>
    <submittedName>
        <fullName evidence="2">Amidase</fullName>
        <ecNumber evidence="2">3.5.1.4</ecNumber>
    </submittedName>
</protein>
<organism evidence="2 3">
    <name type="scientific">Carboxylicivirga marina</name>
    <dbReference type="NCBI Taxonomy" id="2800988"/>
    <lineage>
        <taxon>Bacteria</taxon>
        <taxon>Pseudomonadati</taxon>
        <taxon>Bacteroidota</taxon>
        <taxon>Bacteroidia</taxon>
        <taxon>Marinilabiliales</taxon>
        <taxon>Marinilabiliaceae</taxon>
        <taxon>Carboxylicivirga</taxon>
    </lineage>
</organism>
<evidence type="ECO:0000313" key="3">
    <source>
        <dbReference type="Proteomes" id="UP000605676"/>
    </source>
</evidence>
<dbReference type="NCBIfam" id="NF006006">
    <property type="entry name" value="PRK08137.1"/>
    <property type="match status" value="1"/>
</dbReference>
<dbReference type="Proteomes" id="UP000605676">
    <property type="component" value="Unassembled WGS sequence"/>
</dbReference>
<dbReference type="PANTHER" id="PTHR42678">
    <property type="entry name" value="AMIDASE"/>
    <property type="match status" value="1"/>
</dbReference>
<dbReference type="InterPro" id="IPR036928">
    <property type="entry name" value="AS_sf"/>
</dbReference>
<dbReference type="RefSeq" id="WP_200463786.1">
    <property type="nucleotide sequence ID" value="NZ_JAENRR010000007.1"/>
</dbReference>
<dbReference type="NCBIfam" id="NF005300">
    <property type="entry name" value="PRK06828.1"/>
    <property type="match status" value="1"/>
</dbReference>
<feature type="domain" description="Amidase" evidence="1">
    <location>
        <begin position="63"/>
        <end position="509"/>
    </location>
</feature>
<dbReference type="PROSITE" id="PS51257">
    <property type="entry name" value="PROKAR_LIPOPROTEIN"/>
    <property type="match status" value="1"/>
</dbReference>
<proteinExistence type="predicted"/>
<keyword evidence="2" id="KW-0378">Hydrolase</keyword>
<dbReference type="EC" id="3.5.1.4" evidence="2"/>
<keyword evidence="3" id="KW-1185">Reference proteome</keyword>
<dbReference type="Gene3D" id="3.90.1300.10">
    <property type="entry name" value="Amidase signature (AS) domain"/>
    <property type="match status" value="1"/>
</dbReference>
<gene>
    <name evidence="2" type="ORF">JIV24_04315</name>
</gene>
<dbReference type="InterPro" id="IPR023631">
    <property type="entry name" value="Amidase_dom"/>
</dbReference>
<comment type="caution">
    <text evidence="2">The sequence shown here is derived from an EMBL/GenBank/DDBJ whole genome shotgun (WGS) entry which is preliminary data.</text>
</comment>
<dbReference type="PANTHER" id="PTHR42678:SF34">
    <property type="entry name" value="OS04G0183300 PROTEIN"/>
    <property type="match status" value="1"/>
</dbReference>
<dbReference type="GO" id="GO:0004040">
    <property type="term" value="F:amidase activity"/>
    <property type="evidence" value="ECO:0007669"/>
    <property type="project" value="UniProtKB-EC"/>
</dbReference>
<evidence type="ECO:0000313" key="2">
    <source>
        <dbReference type="EMBL" id="MBK3516555.1"/>
    </source>
</evidence>
<evidence type="ECO:0000259" key="1">
    <source>
        <dbReference type="Pfam" id="PF01425"/>
    </source>
</evidence>
<name>A0ABS1HGD5_9BACT</name>
<dbReference type="EMBL" id="JAENRR010000007">
    <property type="protein sequence ID" value="MBK3516555.1"/>
    <property type="molecule type" value="Genomic_DNA"/>
</dbReference>
<dbReference type="Pfam" id="PF01425">
    <property type="entry name" value="Amidase"/>
    <property type="match status" value="1"/>
</dbReference>